<dbReference type="SUPFAM" id="SSF161098">
    <property type="entry name" value="MetI-like"/>
    <property type="match status" value="1"/>
</dbReference>
<evidence type="ECO:0000256" key="2">
    <source>
        <dbReference type="ARBA" id="ARBA00007069"/>
    </source>
</evidence>
<keyword evidence="7 8" id="KW-0472">Membrane</keyword>
<evidence type="ECO:0000256" key="8">
    <source>
        <dbReference type="RuleBase" id="RU363032"/>
    </source>
</evidence>
<keyword evidence="5 8" id="KW-0812">Transmembrane</keyword>
<evidence type="ECO:0000256" key="6">
    <source>
        <dbReference type="ARBA" id="ARBA00022989"/>
    </source>
</evidence>
<name>A0AAV2VZS4_9VIBR</name>
<dbReference type="RefSeq" id="WP_022613887.1">
    <property type="nucleotide sequence ID" value="NZ_LK391965.1"/>
</dbReference>
<comment type="similarity">
    <text evidence="2">Belongs to the binding-protein-dependent transport system permease family. CysTW subfamily.</text>
</comment>
<dbReference type="PROSITE" id="PS50928">
    <property type="entry name" value="ABC_TM1"/>
    <property type="match status" value="1"/>
</dbReference>
<dbReference type="CDD" id="cd06261">
    <property type="entry name" value="TM_PBP2"/>
    <property type="match status" value="1"/>
</dbReference>
<evidence type="ECO:0000256" key="1">
    <source>
        <dbReference type="ARBA" id="ARBA00004651"/>
    </source>
</evidence>
<dbReference type="GO" id="GO:0055085">
    <property type="term" value="P:transmembrane transport"/>
    <property type="evidence" value="ECO:0007669"/>
    <property type="project" value="InterPro"/>
</dbReference>
<evidence type="ECO:0000313" key="10">
    <source>
        <dbReference type="EMBL" id="CCO49882.1"/>
    </source>
</evidence>
<dbReference type="AlphaFoldDB" id="A0AAV2VZS4"/>
<keyword evidence="4" id="KW-1003">Cell membrane</keyword>
<feature type="transmembrane region" description="Helical" evidence="8">
    <location>
        <begin position="65"/>
        <end position="84"/>
    </location>
</feature>
<dbReference type="PANTHER" id="PTHR42929">
    <property type="entry name" value="INNER MEMBRANE ABC TRANSPORTER PERMEASE PROTEIN YDCU-RELATED-RELATED"/>
    <property type="match status" value="1"/>
</dbReference>
<dbReference type="PANTHER" id="PTHR42929:SF1">
    <property type="entry name" value="INNER MEMBRANE ABC TRANSPORTER PERMEASE PROTEIN YDCU-RELATED"/>
    <property type="match status" value="1"/>
</dbReference>
<evidence type="ECO:0000256" key="7">
    <source>
        <dbReference type="ARBA" id="ARBA00023136"/>
    </source>
</evidence>
<feature type="transmembrane region" description="Helical" evidence="8">
    <location>
        <begin position="193"/>
        <end position="215"/>
    </location>
</feature>
<evidence type="ECO:0000256" key="3">
    <source>
        <dbReference type="ARBA" id="ARBA00022448"/>
    </source>
</evidence>
<evidence type="ECO:0000256" key="4">
    <source>
        <dbReference type="ARBA" id="ARBA00022475"/>
    </source>
</evidence>
<dbReference type="Gene3D" id="1.10.3720.10">
    <property type="entry name" value="MetI-like"/>
    <property type="match status" value="1"/>
</dbReference>
<keyword evidence="3 8" id="KW-0813">Transport</keyword>
<feature type="domain" description="ABC transmembrane type-1" evidence="9">
    <location>
        <begin position="59"/>
        <end position="266"/>
    </location>
</feature>
<dbReference type="GO" id="GO:0005886">
    <property type="term" value="C:plasma membrane"/>
    <property type="evidence" value="ECO:0007669"/>
    <property type="project" value="UniProtKB-SubCell"/>
</dbReference>
<comment type="subcellular location">
    <subcellularLocation>
        <location evidence="1 8">Cell membrane</location>
        <topology evidence="1 8">Multi-pass membrane protein</topology>
    </subcellularLocation>
</comment>
<sequence length="290" mass="31644">MRAYLFLIPGLGMILFLMGSALYAVVAQSFGMAGLTGESSFTLQYWHEMIADPILQRSIAYSLRTSILGSLGAIMLAYPIALWLSRPLPAKPVIIGVLRAPMFVPGLVAAFLLINVISYHGIFNEGLMALGVLEKPLRLTNDKFGWSVILLQVWKNVPFALILLGGAINSIRSDILNAADDLGASRWARFRQIVFPLTIPALQASLILIFIGALGDFAFASIAGSRNAYSLSMLMNFTATQYYEWEKAAVIAMVIMLLAVISAVVITIITQPFSTKTRSIITHIQRGESS</sequence>
<evidence type="ECO:0000259" key="9">
    <source>
        <dbReference type="PROSITE" id="PS50928"/>
    </source>
</evidence>
<evidence type="ECO:0000313" key="11">
    <source>
        <dbReference type="Proteomes" id="UP000018211"/>
    </source>
</evidence>
<protein>
    <submittedName>
        <fullName evidence="10">ABC-type transport system, permease component</fullName>
    </submittedName>
</protein>
<dbReference type="Pfam" id="PF00528">
    <property type="entry name" value="BPD_transp_1"/>
    <property type="match status" value="1"/>
</dbReference>
<feature type="transmembrane region" description="Helical" evidence="8">
    <location>
        <begin position="249"/>
        <end position="269"/>
    </location>
</feature>
<dbReference type="Proteomes" id="UP000018211">
    <property type="component" value="Unassembled WGS sequence"/>
</dbReference>
<comment type="caution">
    <text evidence="10">The sequence shown here is derived from an EMBL/GenBank/DDBJ whole genome shotgun (WGS) entry which is preliminary data.</text>
</comment>
<evidence type="ECO:0000256" key="5">
    <source>
        <dbReference type="ARBA" id="ARBA00022692"/>
    </source>
</evidence>
<feature type="transmembrane region" description="Helical" evidence="8">
    <location>
        <begin position="6"/>
        <end position="26"/>
    </location>
</feature>
<reference evidence="10 11" key="1">
    <citation type="journal article" date="2013" name="ISME J.">
        <title>Comparative genomics of pathogenic lineages of Vibrio nigripulchritudo identifies virulence-associated traits.</title>
        <authorList>
            <person name="Goudenege D."/>
            <person name="Labreuche Y."/>
            <person name="Krin E."/>
            <person name="Ansquer D."/>
            <person name="Mangenot S."/>
            <person name="Calteau A."/>
            <person name="Medigue C."/>
            <person name="Mazel D."/>
            <person name="Polz M.F."/>
            <person name="Le Roux F."/>
        </authorList>
    </citation>
    <scope>NUCLEOTIDE SEQUENCE [LARGE SCALE GENOMIC DNA]</scope>
    <source>
        <strain evidence="10 11">SOn1</strain>
    </source>
</reference>
<dbReference type="InterPro" id="IPR035906">
    <property type="entry name" value="MetI-like_sf"/>
</dbReference>
<organism evidence="10 11">
    <name type="scientific">Vibrio nigripulchritudo SOn1</name>
    <dbReference type="NCBI Taxonomy" id="1238450"/>
    <lineage>
        <taxon>Bacteria</taxon>
        <taxon>Pseudomonadati</taxon>
        <taxon>Pseudomonadota</taxon>
        <taxon>Gammaproteobacteria</taxon>
        <taxon>Vibrionales</taxon>
        <taxon>Vibrionaceae</taxon>
        <taxon>Vibrio</taxon>
    </lineage>
</organism>
<keyword evidence="6 8" id="KW-1133">Transmembrane helix</keyword>
<gene>
    <name evidence="10" type="ORF">VIBNISOn1_920017</name>
</gene>
<proteinExistence type="inferred from homology"/>
<feature type="transmembrane region" description="Helical" evidence="8">
    <location>
        <begin position="104"/>
        <end position="123"/>
    </location>
</feature>
<accession>A0AAV2VZS4</accession>
<dbReference type="EMBL" id="CAOF01000189">
    <property type="protein sequence ID" value="CCO49882.1"/>
    <property type="molecule type" value="Genomic_DNA"/>
</dbReference>
<feature type="transmembrane region" description="Helical" evidence="8">
    <location>
        <begin position="144"/>
        <end position="168"/>
    </location>
</feature>
<dbReference type="InterPro" id="IPR000515">
    <property type="entry name" value="MetI-like"/>
</dbReference>